<keyword evidence="2" id="KW-1185">Reference proteome</keyword>
<reference evidence="3" key="1">
    <citation type="submission" date="2025-08" db="UniProtKB">
        <authorList>
            <consortium name="RefSeq"/>
        </authorList>
    </citation>
    <scope>IDENTIFICATION</scope>
    <source>
        <tissue evidence="3">Leaves</tissue>
    </source>
</reference>
<dbReference type="GeneID" id="118348229"/>
<feature type="region of interest" description="Disordered" evidence="1">
    <location>
        <begin position="57"/>
        <end position="88"/>
    </location>
</feature>
<dbReference type="Proteomes" id="UP000235220">
    <property type="component" value="Chromosome 4"/>
</dbReference>
<evidence type="ECO:0000256" key="1">
    <source>
        <dbReference type="SAM" id="MobiDB-lite"/>
    </source>
</evidence>
<sequence>MGVCETGLKVVNCWRRMLVADAGGSALVGDARDVYEPLQVNSAVLHGLILFGFPPRDSSSSASLHCHPLGSSTRKLRPTDENPSIRRELDGVHYGIQATDPMEIGLEVLRDRGH</sequence>
<dbReference type="OrthoDB" id="10249245at2759"/>
<feature type="compositionally biased region" description="Basic and acidic residues" evidence="1">
    <location>
        <begin position="77"/>
        <end position="88"/>
    </location>
</feature>
<proteinExistence type="predicted"/>
<dbReference type="AlphaFoldDB" id="A0A6P9EMN7"/>
<protein>
    <submittedName>
        <fullName evidence="3">Actin-depolymerizing factor 5-like</fullName>
    </submittedName>
</protein>
<gene>
    <name evidence="3" type="primary">LOC118348229</name>
</gene>
<evidence type="ECO:0000313" key="3">
    <source>
        <dbReference type="RefSeq" id="XP_035545173.1"/>
    </source>
</evidence>
<organism evidence="2 3">
    <name type="scientific">Juglans regia</name>
    <name type="common">English walnut</name>
    <dbReference type="NCBI Taxonomy" id="51240"/>
    <lineage>
        <taxon>Eukaryota</taxon>
        <taxon>Viridiplantae</taxon>
        <taxon>Streptophyta</taxon>
        <taxon>Embryophyta</taxon>
        <taxon>Tracheophyta</taxon>
        <taxon>Spermatophyta</taxon>
        <taxon>Magnoliopsida</taxon>
        <taxon>eudicotyledons</taxon>
        <taxon>Gunneridae</taxon>
        <taxon>Pentapetalae</taxon>
        <taxon>rosids</taxon>
        <taxon>fabids</taxon>
        <taxon>Fagales</taxon>
        <taxon>Juglandaceae</taxon>
        <taxon>Juglans</taxon>
    </lineage>
</organism>
<evidence type="ECO:0000313" key="2">
    <source>
        <dbReference type="Proteomes" id="UP000235220"/>
    </source>
</evidence>
<name>A0A6P9EMN7_JUGRE</name>
<dbReference type="RefSeq" id="XP_035545173.1">
    <property type="nucleotide sequence ID" value="XM_035689280.1"/>
</dbReference>
<dbReference type="InParanoid" id="A0A6P9EMN7"/>
<accession>A0A6P9EMN7</accession>
<dbReference type="KEGG" id="jre:118348229"/>